<dbReference type="PANTHER" id="PTHR38035:SF1">
    <property type="entry name" value="ANCILLARY SECYEG TRANSLOCON SUBUNIT"/>
    <property type="match status" value="1"/>
</dbReference>
<feature type="transmembrane region" description="Helical" evidence="9">
    <location>
        <begin position="24"/>
        <end position="42"/>
    </location>
</feature>
<dbReference type="Pfam" id="PF09976">
    <property type="entry name" value="TPR_21"/>
    <property type="match status" value="1"/>
</dbReference>
<proteinExistence type="inferred from homology"/>
<evidence type="ECO:0000256" key="8">
    <source>
        <dbReference type="ARBA" id="ARBA00024235"/>
    </source>
</evidence>
<dbReference type="Proteomes" id="UP001247805">
    <property type="component" value="Unassembled WGS sequence"/>
</dbReference>
<keyword evidence="5 9" id="KW-0472">Membrane</keyword>
<evidence type="ECO:0000256" key="1">
    <source>
        <dbReference type="ARBA" id="ARBA00004401"/>
    </source>
</evidence>
<keyword evidence="12" id="KW-1185">Reference proteome</keyword>
<comment type="caution">
    <text evidence="11">The sequence shown here is derived from an EMBL/GenBank/DDBJ whole genome shotgun (WGS) entry which is preliminary data.</text>
</comment>
<evidence type="ECO:0000256" key="5">
    <source>
        <dbReference type="ARBA" id="ARBA00023136"/>
    </source>
</evidence>
<feature type="domain" description="Ancillary SecYEG translocon subunit/Cell division coordinator CpoB TPR" evidence="10">
    <location>
        <begin position="15"/>
        <end position="202"/>
    </location>
</feature>
<dbReference type="SUPFAM" id="SSF48452">
    <property type="entry name" value="TPR-like"/>
    <property type="match status" value="1"/>
</dbReference>
<evidence type="ECO:0000256" key="2">
    <source>
        <dbReference type="ARBA" id="ARBA00022475"/>
    </source>
</evidence>
<dbReference type="PIRSF" id="PIRSF006170">
    <property type="entry name" value="YfgM"/>
    <property type="match status" value="1"/>
</dbReference>
<gene>
    <name evidence="11" type="ORF">RS130_11145</name>
</gene>
<evidence type="ECO:0000259" key="10">
    <source>
        <dbReference type="Pfam" id="PF09976"/>
    </source>
</evidence>
<dbReference type="InterPro" id="IPR018704">
    <property type="entry name" value="SecYEG/CpoB_TPR"/>
</dbReference>
<dbReference type="InterPro" id="IPR011990">
    <property type="entry name" value="TPR-like_helical_dom_sf"/>
</dbReference>
<accession>A0ABU3SWN4</accession>
<evidence type="ECO:0000313" key="11">
    <source>
        <dbReference type="EMBL" id="MDU0354414.1"/>
    </source>
</evidence>
<evidence type="ECO:0000256" key="9">
    <source>
        <dbReference type="SAM" id="Phobius"/>
    </source>
</evidence>
<dbReference type="PANTHER" id="PTHR38035">
    <property type="entry name" value="UPF0070 PROTEIN YFGM"/>
    <property type="match status" value="1"/>
</dbReference>
<protein>
    <recommendedName>
        <fullName evidence="8">Ancillary SecYEG translocon subunit</fullName>
    </recommendedName>
</protein>
<name>A0ABU3SWN4_9ALTE</name>
<reference evidence="11 12" key="1">
    <citation type="submission" date="2023-10" db="EMBL/GenBank/DDBJ databases">
        <title>Glaciecola aquimarina strain GGW-M5 nov., isolated from a coastal seawater.</title>
        <authorList>
            <person name="Bayburt H."/>
            <person name="Kim J.M."/>
            <person name="Choi B.J."/>
            <person name="Jeon C.O."/>
        </authorList>
    </citation>
    <scope>NUCLEOTIDE SEQUENCE [LARGE SCALE GENOMIC DNA]</scope>
    <source>
        <strain evidence="11 12">KCTC 32108</strain>
    </source>
</reference>
<dbReference type="EMBL" id="JAWDIO010000002">
    <property type="protein sequence ID" value="MDU0354414.1"/>
    <property type="molecule type" value="Genomic_DNA"/>
</dbReference>
<comment type="similarity">
    <text evidence="7">Belongs to the YfgM family.</text>
</comment>
<organism evidence="11 12">
    <name type="scientific">Paraglaciecola aquimarina</name>
    <dbReference type="NCBI Taxonomy" id="1235557"/>
    <lineage>
        <taxon>Bacteria</taxon>
        <taxon>Pseudomonadati</taxon>
        <taxon>Pseudomonadota</taxon>
        <taxon>Gammaproteobacteria</taxon>
        <taxon>Alteromonadales</taxon>
        <taxon>Alteromonadaceae</taxon>
        <taxon>Paraglaciecola</taxon>
    </lineage>
</organism>
<dbReference type="RefSeq" id="WP_316026016.1">
    <property type="nucleotide sequence ID" value="NZ_JAWDIO010000002.1"/>
</dbReference>
<keyword evidence="6" id="KW-0143">Chaperone</keyword>
<evidence type="ECO:0000256" key="4">
    <source>
        <dbReference type="ARBA" id="ARBA00022989"/>
    </source>
</evidence>
<dbReference type="InterPro" id="IPR026039">
    <property type="entry name" value="YfgM"/>
</dbReference>
<keyword evidence="3 9" id="KW-0812">Transmembrane</keyword>
<keyword evidence="2" id="KW-1003">Cell membrane</keyword>
<evidence type="ECO:0000256" key="7">
    <source>
        <dbReference type="ARBA" id="ARBA00024197"/>
    </source>
</evidence>
<comment type="subcellular location">
    <subcellularLocation>
        <location evidence="1">Cell membrane</location>
        <topology evidence="1">Single-pass type II membrane protein</topology>
    </subcellularLocation>
</comment>
<evidence type="ECO:0000256" key="3">
    <source>
        <dbReference type="ARBA" id="ARBA00022692"/>
    </source>
</evidence>
<keyword evidence="4 9" id="KW-1133">Transmembrane helix</keyword>
<evidence type="ECO:0000256" key="6">
    <source>
        <dbReference type="ARBA" id="ARBA00023186"/>
    </source>
</evidence>
<sequence>MEQFETEEQQVEAIKRFWKENGTALIVGAVLGLGGLYGWRYYNDSQIENKEQASIAFEKASTELLDSEQGFSQAKTYIDTHSDTGYSLLMALELAKKAIDSKDLPEAAKQLEFVAANTQVSAVKSVAQVRLARVQLEQGDLDAALATAEKIEDEAFSGASHEIKGDVYQAQELFDKARAAYSAALEGNERNPVLKMKLDNLAILANG</sequence>
<evidence type="ECO:0000313" key="12">
    <source>
        <dbReference type="Proteomes" id="UP001247805"/>
    </source>
</evidence>
<dbReference type="Gene3D" id="1.25.40.10">
    <property type="entry name" value="Tetratricopeptide repeat domain"/>
    <property type="match status" value="1"/>
</dbReference>